<evidence type="ECO:0000256" key="1">
    <source>
        <dbReference type="ARBA" id="ARBA00022741"/>
    </source>
</evidence>
<dbReference type="EMBL" id="AP018046">
    <property type="protein sequence ID" value="BAX54868.1"/>
    <property type="molecule type" value="Genomic_DNA"/>
</dbReference>
<proteinExistence type="inferred from homology"/>
<dbReference type="Proteomes" id="UP000218676">
    <property type="component" value="Chromosome 2"/>
</dbReference>
<comment type="similarity">
    <text evidence="3">Belongs to the MoxR family.</text>
</comment>
<protein>
    <submittedName>
        <fullName evidence="6">ATPase RavA</fullName>
    </submittedName>
</protein>
<evidence type="ECO:0000256" key="3">
    <source>
        <dbReference type="ARBA" id="ARBA00061607"/>
    </source>
</evidence>
<evidence type="ECO:0000259" key="4">
    <source>
        <dbReference type="Pfam" id="PF07726"/>
    </source>
</evidence>
<dbReference type="AlphaFoldDB" id="A0AAD1CI95"/>
<dbReference type="FunFam" id="3.40.50.300:FF:000640">
    <property type="entry name" value="MoxR family ATPase"/>
    <property type="match status" value="1"/>
</dbReference>
<keyword evidence="2" id="KW-0067">ATP-binding</keyword>
<name>A0AAD1CI95_PHODP</name>
<dbReference type="GO" id="GO:0016887">
    <property type="term" value="F:ATP hydrolysis activity"/>
    <property type="evidence" value="ECO:0007669"/>
    <property type="project" value="InterPro"/>
</dbReference>
<accession>A0AAD1CI95</accession>
<gene>
    <name evidence="6" type="ORF">PDPUS_2_00282</name>
</gene>
<evidence type="ECO:0000313" key="6">
    <source>
        <dbReference type="EMBL" id="BAX54868.1"/>
    </source>
</evidence>
<dbReference type="SUPFAM" id="SSF52540">
    <property type="entry name" value="P-loop containing nucleoside triphosphate hydrolases"/>
    <property type="match status" value="1"/>
</dbReference>
<organism evidence="6 7">
    <name type="scientific">Photobacterium damsela subsp. piscicida</name>
    <name type="common">Pasteurella piscicida</name>
    <dbReference type="NCBI Taxonomy" id="38294"/>
    <lineage>
        <taxon>Bacteria</taxon>
        <taxon>Pseudomonadati</taxon>
        <taxon>Pseudomonadota</taxon>
        <taxon>Gammaproteobacteria</taxon>
        <taxon>Vibrionales</taxon>
        <taxon>Vibrionaceae</taxon>
        <taxon>Photobacterium</taxon>
    </lineage>
</organism>
<dbReference type="InterPro" id="IPR011703">
    <property type="entry name" value="ATPase_AAA-3"/>
</dbReference>
<reference evidence="7" key="1">
    <citation type="submission" date="2017-05" db="EMBL/GenBank/DDBJ databases">
        <title>Whole genome sequence of fish pathogenic bacteria, Photobacterium damselae subsp. piscicida, strain 91-197, isolated from hybrid striped bass (Morone sp.) in USA.</title>
        <authorList>
            <person name="Teru Y."/>
            <person name="Hikima J."/>
            <person name="Kono T."/>
            <person name="Sakai M."/>
            <person name="Takano T."/>
            <person name="Hawke J.P."/>
            <person name="Takeyama H."/>
            <person name="Aoki T."/>
        </authorList>
    </citation>
    <scope>NUCLEOTIDE SEQUENCE [LARGE SCALE GENOMIC DNA]</scope>
    <source>
        <strain evidence="7">91-197</strain>
    </source>
</reference>
<dbReference type="Pfam" id="PF07726">
    <property type="entry name" value="AAA_3"/>
    <property type="match status" value="1"/>
</dbReference>
<dbReference type="GO" id="GO:0005524">
    <property type="term" value="F:ATP binding"/>
    <property type="evidence" value="ECO:0007669"/>
    <property type="project" value="UniProtKB-KW"/>
</dbReference>
<dbReference type="PIRSF" id="PIRSF002849">
    <property type="entry name" value="AAA_ATPase_chaperone_MoxR_prd"/>
    <property type="match status" value="1"/>
</dbReference>
<keyword evidence="1" id="KW-0547">Nucleotide-binding</keyword>
<dbReference type="PANTHER" id="PTHR42759">
    <property type="entry name" value="MOXR FAMILY PROTEIN"/>
    <property type="match status" value="1"/>
</dbReference>
<dbReference type="InterPro" id="IPR041628">
    <property type="entry name" value="ChlI/MoxR_AAA_lid"/>
</dbReference>
<dbReference type="Gene3D" id="3.40.50.300">
    <property type="entry name" value="P-loop containing nucleotide triphosphate hydrolases"/>
    <property type="match status" value="1"/>
</dbReference>
<dbReference type="Pfam" id="PF17863">
    <property type="entry name" value="AAA_lid_2"/>
    <property type="match status" value="1"/>
</dbReference>
<sequence length="337" mass="37896">MNFSLNEVFIYDIVELVKLMIINNFQKLNQHLRSQVIGQPELVEQLLIALLADGHILVEGPPGLAKTRAVKVLSDCIEGQFHRIQFTPDLLPADLTGTDIFRPETGEFSFQAGPIFNSLILADEINRAPAKVQAAMLEAMAEKQITAGRKTYPLPELFLVMATQNPIEQEGTYPLPEAQLDRFLLQLMVDYPNADSELEILRLNRGEALGNKVAEAVTISQEEIFEARKQVLTIYMAEDVEQYIIRIVMATRQPEKYSDTLASWLQMGVSPRATLALDRCARAHAWLQGRDFVTPEDVQTMAFPVLRHRLLLSYEAQAEGIASDRVIEHLLEQVASV</sequence>
<dbReference type="InterPro" id="IPR027417">
    <property type="entry name" value="P-loop_NTPase"/>
</dbReference>
<dbReference type="Gene3D" id="1.10.8.80">
    <property type="entry name" value="Magnesium chelatase subunit I, C-Terminal domain"/>
    <property type="match status" value="1"/>
</dbReference>
<dbReference type="InterPro" id="IPR050764">
    <property type="entry name" value="CbbQ/NirQ/NorQ/GpvN"/>
</dbReference>
<feature type="domain" description="ChlI/MoxR AAA lid" evidence="5">
    <location>
        <begin position="265"/>
        <end position="329"/>
    </location>
</feature>
<evidence type="ECO:0000259" key="5">
    <source>
        <dbReference type="Pfam" id="PF17863"/>
    </source>
</evidence>
<dbReference type="PANTHER" id="PTHR42759:SF1">
    <property type="entry name" value="MAGNESIUM-CHELATASE SUBUNIT CHLD"/>
    <property type="match status" value="1"/>
</dbReference>
<evidence type="ECO:0000313" key="7">
    <source>
        <dbReference type="Proteomes" id="UP000218676"/>
    </source>
</evidence>
<feature type="domain" description="ATPase AAA-3" evidence="4">
    <location>
        <begin position="55"/>
        <end position="185"/>
    </location>
</feature>
<evidence type="ECO:0000256" key="2">
    <source>
        <dbReference type="ARBA" id="ARBA00022840"/>
    </source>
</evidence>